<dbReference type="STRING" id="4795.A0A225VJ36"/>
<dbReference type="GO" id="GO:0008233">
    <property type="term" value="F:peptidase activity"/>
    <property type="evidence" value="ECO:0007669"/>
    <property type="project" value="UniProtKB-KW"/>
</dbReference>
<dbReference type="SUPFAM" id="SSF50494">
    <property type="entry name" value="Trypsin-like serine proteases"/>
    <property type="match status" value="1"/>
</dbReference>
<sequence>MVRTAVFGWRHRLKQRFRHFHRKHQHYISKRHEHVRCTLRANDTDNFSLIGPIHVPTGLGCISRGIRYAVIGSHYATDSGEGEEIKIVTSTRRRSELMRNGEYLKKTFVDDTVLYSYPICNQSSCTGDYGGPLVAERPEGDVLVRMMS</sequence>
<evidence type="ECO:0000313" key="1">
    <source>
        <dbReference type="EMBL" id="OWZ05586.1"/>
    </source>
</evidence>
<proteinExistence type="predicted"/>
<organism evidence="1 2">
    <name type="scientific">Phytophthora megakarya</name>
    <dbReference type="NCBI Taxonomy" id="4795"/>
    <lineage>
        <taxon>Eukaryota</taxon>
        <taxon>Sar</taxon>
        <taxon>Stramenopiles</taxon>
        <taxon>Oomycota</taxon>
        <taxon>Peronosporomycetes</taxon>
        <taxon>Peronosporales</taxon>
        <taxon>Peronosporaceae</taxon>
        <taxon>Phytophthora</taxon>
    </lineage>
</organism>
<name>A0A225VJ36_9STRA</name>
<keyword evidence="1" id="KW-0645">Protease</keyword>
<dbReference type="InterPro" id="IPR009003">
    <property type="entry name" value="Peptidase_S1_PA"/>
</dbReference>
<protein>
    <submittedName>
        <fullName evidence="1">Serine protease trypsin-like protein</fullName>
    </submittedName>
</protein>
<dbReference type="Proteomes" id="UP000198211">
    <property type="component" value="Unassembled WGS sequence"/>
</dbReference>
<evidence type="ECO:0000313" key="2">
    <source>
        <dbReference type="Proteomes" id="UP000198211"/>
    </source>
</evidence>
<accession>A0A225VJ36</accession>
<dbReference type="GO" id="GO:0006508">
    <property type="term" value="P:proteolysis"/>
    <property type="evidence" value="ECO:0007669"/>
    <property type="project" value="UniProtKB-KW"/>
</dbReference>
<reference evidence="2" key="1">
    <citation type="submission" date="2017-03" db="EMBL/GenBank/DDBJ databases">
        <title>Phytopthora megakarya and P. palmivora, two closely related causual agents of cacao black pod achieved similar genome size and gene model numbers by different mechanisms.</title>
        <authorList>
            <person name="Ali S."/>
            <person name="Shao J."/>
            <person name="Larry D.J."/>
            <person name="Kronmiller B."/>
            <person name="Shen D."/>
            <person name="Strem M.D."/>
            <person name="Melnick R.L."/>
            <person name="Guiltinan M.J."/>
            <person name="Tyler B.M."/>
            <person name="Meinhardt L.W."/>
            <person name="Bailey B.A."/>
        </authorList>
    </citation>
    <scope>NUCLEOTIDE SEQUENCE [LARGE SCALE GENOMIC DNA]</scope>
    <source>
        <strain evidence="2">zdho120</strain>
    </source>
</reference>
<dbReference type="EMBL" id="NBNE01004358">
    <property type="protein sequence ID" value="OWZ05586.1"/>
    <property type="molecule type" value="Genomic_DNA"/>
</dbReference>
<keyword evidence="1" id="KW-0378">Hydrolase</keyword>
<comment type="caution">
    <text evidence="1">The sequence shown here is derived from an EMBL/GenBank/DDBJ whole genome shotgun (WGS) entry which is preliminary data.</text>
</comment>
<dbReference type="OrthoDB" id="546450at2759"/>
<keyword evidence="2" id="KW-1185">Reference proteome</keyword>
<dbReference type="AlphaFoldDB" id="A0A225VJ36"/>
<gene>
    <name evidence="1" type="ORF">PHMEG_00022302</name>
</gene>